<dbReference type="InterPro" id="IPR026262">
    <property type="entry name" value="DinJ"/>
</dbReference>
<dbReference type="PIRSF" id="PIRSF003108">
    <property type="entry name" value="DinJ"/>
    <property type="match status" value="1"/>
</dbReference>
<reference evidence="3" key="2">
    <citation type="submission" date="2021-04" db="EMBL/GenBank/DDBJ databases">
        <authorList>
            <person name="Gilroy R."/>
        </authorList>
    </citation>
    <scope>NUCLEOTIDE SEQUENCE</scope>
    <source>
        <strain evidence="3">ChiBcec16-3735</strain>
    </source>
</reference>
<evidence type="ECO:0000313" key="3">
    <source>
        <dbReference type="EMBL" id="HIZ57550.1"/>
    </source>
</evidence>
<name>A0A9D2FED3_9FIRM</name>
<keyword evidence="2" id="KW-1277">Toxin-antitoxin system</keyword>
<dbReference type="NCBIfam" id="TIGR02384">
    <property type="entry name" value="RelB_DinJ"/>
    <property type="match status" value="1"/>
</dbReference>
<organism evidence="3 4">
    <name type="scientific">Candidatus Faecalibacterium gallistercoris</name>
    <dbReference type="NCBI Taxonomy" id="2838579"/>
    <lineage>
        <taxon>Bacteria</taxon>
        <taxon>Bacillati</taxon>
        <taxon>Bacillota</taxon>
        <taxon>Clostridia</taxon>
        <taxon>Eubacteriales</taxon>
        <taxon>Oscillospiraceae</taxon>
        <taxon>Faecalibacterium</taxon>
    </lineage>
</organism>
<dbReference type="InterPro" id="IPR013321">
    <property type="entry name" value="Arc_rbn_hlx_hlx"/>
</dbReference>
<reference evidence="3" key="1">
    <citation type="journal article" date="2021" name="PeerJ">
        <title>Extensive microbial diversity within the chicken gut microbiome revealed by metagenomics and culture.</title>
        <authorList>
            <person name="Gilroy R."/>
            <person name="Ravi A."/>
            <person name="Getino M."/>
            <person name="Pursley I."/>
            <person name="Horton D.L."/>
            <person name="Alikhan N.F."/>
            <person name="Baker D."/>
            <person name="Gharbi K."/>
            <person name="Hall N."/>
            <person name="Watson M."/>
            <person name="Adriaenssens E.M."/>
            <person name="Foster-Nyarko E."/>
            <person name="Jarju S."/>
            <person name="Secka A."/>
            <person name="Antonio M."/>
            <person name="Oren A."/>
            <person name="Chaudhuri R.R."/>
            <person name="La Ragione R."/>
            <person name="Hildebrand F."/>
            <person name="Pallen M.J."/>
        </authorList>
    </citation>
    <scope>NUCLEOTIDE SEQUENCE</scope>
    <source>
        <strain evidence="3">ChiBcec16-3735</strain>
    </source>
</reference>
<evidence type="ECO:0000313" key="4">
    <source>
        <dbReference type="Proteomes" id="UP000824065"/>
    </source>
</evidence>
<dbReference type="GO" id="GO:0006351">
    <property type="term" value="P:DNA-templated transcription"/>
    <property type="evidence" value="ECO:0007669"/>
    <property type="project" value="TreeGrafter"/>
</dbReference>
<dbReference type="PANTHER" id="PTHR38781">
    <property type="entry name" value="ANTITOXIN DINJ-RELATED"/>
    <property type="match status" value="1"/>
</dbReference>
<dbReference type="InterPro" id="IPR007337">
    <property type="entry name" value="RelB/DinJ"/>
</dbReference>
<dbReference type="GO" id="GO:0000987">
    <property type="term" value="F:cis-regulatory region sequence-specific DNA binding"/>
    <property type="evidence" value="ECO:0007669"/>
    <property type="project" value="InterPro"/>
</dbReference>
<accession>A0A9D2FED3</accession>
<protein>
    <submittedName>
        <fullName evidence="3">Type II toxin-antitoxin system RelB/DinJ family antitoxin</fullName>
    </submittedName>
</protein>
<evidence type="ECO:0000256" key="1">
    <source>
        <dbReference type="ARBA" id="ARBA00010562"/>
    </source>
</evidence>
<dbReference type="EMBL" id="DXBJ01000021">
    <property type="protein sequence ID" value="HIZ57550.1"/>
    <property type="molecule type" value="Genomic_DNA"/>
</dbReference>
<dbReference type="AlphaFoldDB" id="A0A9D2FED3"/>
<comment type="caution">
    <text evidence="3">The sequence shown here is derived from an EMBL/GenBank/DDBJ whole genome shotgun (WGS) entry which is preliminary data.</text>
</comment>
<dbReference type="GO" id="GO:0044010">
    <property type="term" value="P:single-species biofilm formation"/>
    <property type="evidence" value="ECO:0007669"/>
    <property type="project" value="InterPro"/>
</dbReference>
<proteinExistence type="inferred from homology"/>
<gene>
    <name evidence="3" type="ORF">H9725_03050</name>
</gene>
<comment type="similarity">
    <text evidence="1">Belongs to the RelB/DinJ antitoxin family.</text>
</comment>
<dbReference type="Proteomes" id="UP000824065">
    <property type="component" value="Unassembled WGS sequence"/>
</dbReference>
<dbReference type="GO" id="GO:0006355">
    <property type="term" value="P:regulation of DNA-templated transcription"/>
    <property type="evidence" value="ECO:0007669"/>
    <property type="project" value="InterPro"/>
</dbReference>
<dbReference type="PANTHER" id="PTHR38781:SF1">
    <property type="entry name" value="ANTITOXIN DINJ-RELATED"/>
    <property type="match status" value="1"/>
</dbReference>
<dbReference type="GO" id="GO:0015643">
    <property type="term" value="F:toxic substance binding"/>
    <property type="evidence" value="ECO:0007669"/>
    <property type="project" value="InterPro"/>
</dbReference>
<sequence length="90" mass="10019">MTPVSTNIKIDPELKEQAQDLFESLGMNLTTAVNIFLRQSVREQAIPFRIGEPAPNAETWQAIRDARNGVGLSRGFTSVKELMEDLDADD</sequence>
<evidence type="ECO:0000256" key="2">
    <source>
        <dbReference type="ARBA" id="ARBA00022649"/>
    </source>
</evidence>
<dbReference type="Gene3D" id="1.10.1220.10">
    <property type="entry name" value="Met repressor-like"/>
    <property type="match status" value="1"/>
</dbReference>
<dbReference type="Pfam" id="PF04221">
    <property type="entry name" value="RelB"/>
    <property type="match status" value="1"/>
</dbReference>